<evidence type="ECO:0000313" key="3">
    <source>
        <dbReference type="Proteomes" id="UP000053326"/>
    </source>
</evidence>
<organism evidence="2 3">
    <name type="scientific">Thermacetogenium phaeum</name>
    <dbReference type="NCBI Taxonomy" id="85874"/>
    <lineage>
        <taxon>Bacteria</taxon>
        <taxon>Bacillati</taxon>
        <taxon>Bacillota</taxon>
        <taxon>Clostridia</taxon>
        <taxon>Thermoanaerobacterales</taxon>
        <taxon>Thermoanaerobacteraceae</taxon>
        <taxon>Thermacetogenium</taxon>
    </lineage>
</organism>
<protein>
    <submittedName>
        <fullName evidence="2">Uncharacterized protein</fullName>
    </submittedName>
</protein>
<evidence type="ECO:0000256" key="1">
    <source>
        <dbReference type="SAM" id="MobiDB-lite"/>
    </source>
</evidence>
<proteinExistence type="predicted"/>
<gene>
    <name evidence="2" type="ORF">XD66_0048</name>
</gene>
<dbReference type="AlphaFoldDB" id="A0A124FKH2"/>
<comment type="caution">
    <text evidence="2">The sequence shown here is derived from an EMBL/GenBank/DDBJ whole genome shotgun (WGS) entry which is preliminary data.</text>
</comment>
<evidence type="ECO:0000313" key="2">
    <source>
        <dbReference type="EMBL" id="KUK37239.1"/>
    </source>
</evidence>
<name>A0A124FKH2_9THEO</name>
<accession>A0A124FKH2</accession>
<dbReference type="Proteomes" id="UP000053326">
    <property type="component" value="Unassembled WGS sequence"/>
</dbReference>
<feature type="region of interest" description="Disordered" evidence="1">
    <location>
        <begin position="200"/>
        <end position="225"/>
    </location>
</feature>
<feature type="region of interest" description="Disordered" evidence="1">
    <location>
        <begin position="130"/>
        <end position="159"/>
    </location>
</feature>
<reference evidence="3" key="1">
    <citation type="journal article" date="2015" name="MBio">
        <title>Genome-Resolved Metagenomic Analysis Reveals Roles for Candidate Phyla and Other Microbial Community Members in Biogeochemical Transformations in Oil Reservoirs.</title>
        <authorList>
            <person name="Hu P."/>
            <person name="Tom L."/>
            <person name="Singh A."/>
            <person name="Thomas B.C."/>
            <person name="Baker B.J."/>
            <person name="Piceno Y.M."/>
            <person name="Andersen G.L."/>
            <person name="Banfield J.F."/>
        </authorList>
    </citation>
    <scope>NUCLEOTIDE SEQUENCE [LARGE SCALE GENOMIC DNA]</scope>
</reference>
<sequence length="225" mass="23827">MPQAAAVGREGKGSAAGWAGRVGRAVMRRQHRVGSCSLGARPEQSCGTLRRKALPQVCGGLALPVAGAVCAAGCETCLPRIPTHSLRRPETGSQQGWVNRLKLLNSTALRQKSHQPPVGQLNAAEDGWADGARSKGLAPSDTPTLVQSAEAPTKKKRGLPRRTPLAAAPLLQLAGLRFRCPESVLPHERESQHRHVLTPVAANDEVPAAAPGEAIRPECPRSTQW</sequence>
<dbReference type="EMBL" id="LGFO01000003">
    <property type="protein sequence ID" value="KUK37239.1"/>
    <property type="molecule type" value="Genomic_DNA"/>
</dbReference>